<evidence type="ECO:0000313" key="2">
    <source>
        <dbReference type="EMBL" id="AFY00072.1"/>
    </source>
</evidence>
<dbReference type="AlphaFoldDB" id="K7ZE19"/>
<dbReference type="InterPro" id="IPR036010">
    <property type="entry name" value="2Fe-2S_ferredoxin-like_sf"/>
</dbReference>
<dbReference type="SUPFAM" id="SSF54292">
    <property type="entry name" value="2Fe-2S ferredoxin-like"/>
    <property type="match status" value="1"/>
</dbReference>
<proteinExistence type="predicted"/>
<name>K7ZE19_BDEBC</name>
<dbReference type="GO" id="GO:0051536">
    <property type="term" value="F:iron-sulfur cluster binding"/>
    <property type="evidence" value="ECO:0007669"/>
    <property type="project" value="InterPro"/>
</dbReference>
<dbReference type="InterPro" id="IPR001041">
    <property type="entry name" value="2Fe-2S_ferredoxin-type"/>
</dbReference>
<protein>
    <recommendedName>
        <fullName evidence="1">2Fe-2S ferredoxin-type domain-containing protein</fullName>
    </recommendedName>
</protein>
<dbReference type="EMBL" id="CP002930">
    <property type="protein sequence ID" value="AFY00072.1"/>
    <property type="molecule type" value="Genomic_DNA"/>
</dbReference>
<sequence>MPLISFKKNIRTPVDVPTETVLMTALLEAGLPVASSCDGDGVCAKCKIVVVEGQEHLSAENETECFLRDANNLPKEVRISCQTRVLGDITVDATYW</sequence>
<dbReference type="Pfam" id="PF00111">
    <property type="entry name" value="Fer2"/>
    <property type="match status" value="1"/>
</dbReference>
<dbReference type="STRING" id="1069642.Bdt_0364"/>
<dbReference type="InterPro" id="IPR012675">
    <property type="entry name" value="Beta-grasp_dom_sf"/>
</dbReference>
<evidence type="ECO:0000259" key="1">
    <source>
        <dbReference type="PROSITE" id="PS51085"/>
    </source>
</evidence>
<dbReference type="HOGENOM" id="CLU_082632_5_2_7"/>
<accession>K7ZE19</accession>
<dbReference type="RefSeq" id="WP_015089556.1">
    <property type="nucleotide sequence ID" value="NC_019567.1"/>
</dbReference>
<dbReference type="Proteomes" id="UP000010074">
    <property type="component" value="Chromosome"/>
</dbReference>
<gene>
    <name evidence="2" type="ORF">Bdt_0364</name>
</gene>
<dbReference type="CDD" id="cd00207">
    <property type="entry name" value="fer2"/>
    <property type="match status" value="1"/>
</dbReference>
<organism evidence="2 3">
    <name type="scientific">Bdellovibrio bacteriovorus str. Tiberius</name>
    <dbReference type="NCBI Taxonomy" id="1069642"/>
    <lineage>
        <taxon>Bacteria</taxon>
        <taxon>Pseudomonadati</taxon>
        <taxon>Bdellovibrionota</taxon>
        <taxon>Bdellovibrionia</taxon>
        <taxon>Bdellovibrionales</taxon>
        <taxon>Pseudobdellovibrionaceae</taxon>
        <taxon>Bdellovibrio</taxon>
    </lineage>
</organism>
<feature type="domain" description="2Fe-2S ferredoxin-type" evidence="1">
    <location>
        <begin position="2"/>
        <end position="96"/>
    </location>
</feature>
<dbReference type="PATRIC" id="fig|1069642.3.peg.356"/>
<dbReference type="Gene3D" id="3.10.20.30">
    <property type="match status" value="1"/>
</dbReference>
<evidence type="ECO:0000313" key="3">
    <source>
        <dbReference type="Proteomes" id="UP000010074"/>
    </source>
</evidence>
<dbReference type="KEGG" id="bbat:Bdt_0364"/>
<reference evidence="2 3" key="1">
    <citation type="journal article" date="2012" name="BMC Genomics">
        <title>Genome analysis of a simultaneously predatory and prey-independent, novel Bdellovibrio bacteriovorus from the River Tiber, supports in silico predictions of both ancient and recent lateral gene transfer from diverse bacteria.</title>
        <authorList>
            <person name="Hobley L."/>
            <person name="Lerner T.R."/>
            <person name="Williams L.E."/>
            <person name="Lambert C."/>
            <person name="Till R."/>
            <person name="Milner D.S."/>
            <person name="Basford S.M."/>
            <person name="Capeness M.J."/>
            <person name="Fenton A.K."/>
            <person name="Atterbury R.J."/>
            <person name="Harris M.A."/>
            <person name="Sockett R.E."/>
        </authorList>
    </citation>
    <scope>NUCLEOTIDE SEQUENCE [LARGE SCALE GENOMIC DNA]</scope>
    <source>
        <strain evidence="2 3">Tiberius</strain>
    </source>
</reference>
<dbReference type="OrthoDB" id="5293121at2"/>
<dbReference type="PROSITE" id="PS51085">
    <property type="entry name" value="2FE2S_FER_2"/>
    <property type="match status" value="1"/>
</dbReference>